<dbReference type="InterPro" id="IPR012337">
    <property type="entry name" value="RNaseH-like_sf"/>
</dbReference>
<dbReference type="GO" id="GO:0015074">
    <property type="term" value="P:DNA integration"/>
    <property type="evidence" value="ECO:0007669"/>
    <property type="project" value="InterPro"/>
</dbReference>
<sequence length="68" mass="8038">MALHRARKAHANGFVESFNGRRRDECLNEHLFRSYRHARDIIEEWRIGYDLNKPHTSLDGLTPTEFAN</sequence>
<dbReference type="Pfam" id="PF13683">
    <property type="entry name" value="rve_3"/>
    <property type="match status" value="1"/>
</dbReference>
<evidence type="ECO:0000313" key="2">
    <source>
        <dbReference type="Proteomes" id="UP000007100"/>
    </source>
</evidence>
<dbReference type="InterPro" id="IPR001584">
    <property type="entry name" value="Integrase_cat-core"/>
</dbReference>
<dbReference type="Proteomes" id="UP000007100">
    <property type="component" value="Chromosome"/>
</dbReference>
<dbReference type="PANTHER" id="PTHR47515:SF1">
    <property type="entry name" value="BLR2054 PROTEIN"/>
    <property type="match status" value="1"/>
</dbReference>
<organism evidence="1 2">
    <name type="scientific">Acidiphilium multivorum (strain DSM 11245 / JCM 8867 / NBRC 100883 / AIU 301)</name>
    <dbReference type="NCBI Taxonomy" id="926570"/>
    <lineage>
        <taxon>Bacteria</taxon>
        <taxon>Pseudomonadati</taxon>
        <taxon>Pseudomonadota</taxon>
        <taxon>Alphaproteobacteria</taxon>
        <taxon>Acetobacterales</taxon>
        <taxon>Acidocellaceae</taxon>
        <taxon>Acidiphilium</taxon>
    </lineage>
</organism>
<dbReference type="EMBL" id="AP012035">
    <property type="protein sequence ID" value="BAJ81281.1"/>
    <property type="molecule type" value="Genomic_DNA"/>
</dbReference>
<name>F0IZS1_ACIMA</name>
<dbReference type="HOGENOM" id="CLU_027402_31_6_5"/>
<dbReference type="PANTHER" id="PTHR47515">
    <property type="entry name" value="LOW CALCIUM RESPONSE LOCUS PROTEIN T"/>
    <property type="match status" value="1"/>
</dbReference>
<gene>
    <name evidence="1" type="ordered locus">ACMV_19340</name>
</gene>
<proteinExistence type="predicted"/>
<accession>F0IZS1</accession>
<dbReference type="KEGG" id="amv:ACMV_19340"/>
<dbReference type="AlphaFoldDB" id="F0IZS1"/>
<protein>
    <submittedName>
        <fullName evidence="1">Putative transposase</fullName>
    </submittedName>
</protein>
<dbReference type="SUPFAM" id="SSF53098">
    <property type="entry name" value="Ribonuclease H-like"/>
    <property type="match status" value="1"/>
</dbReference>
<evidence type="ECO:0000313" key="1">
    <source>
        <dbReference type="EMBL" id="BAJ81281.1"/>
    </source>
</evidence>
<reference evidence="1 2" key="1">
    <citation type="submission" date="2010-12" db="EMBL/GenBank/DDBJ databases">
        <title>Whole genome sequence of Acidiphilium multivorum AIU301.</title>
        <authorList>
            <person name="Narita-Yamada S."/>
            <person name="Nakamura S."/>
            <person name="Ito N."/>
            <person name="Takarada H."/>
            <person name="Katano Y."/>
            <person name="Nakazawa H."/>
            <person name="Hosoyama A."/>
            <person name="Yamada R."/>
            <person name="Fujita N."/>
        </authorList>
    </citation>
    <scope>NUCLEOTIDE SEQUENCE [LARGE SCALE GENOMIC DNA]</scope>
    <source>
        <strain evidence="2">DSM 11245 / JCM 8867 / AIU301</strain>
    </source>
</reference>
<keyword evidence="2" id="KW-1185">Reference proteome</keyword>